<proteinExistence type="predicted"/>
<dbReference type="AlphaFoldDB" id="A0A383UMZ7"/>
<gene>
    <name evidence="1" type="ORF">BLGHR1_11832</name>
</gene>
<organism evidence="1 2">
    <name type="scientific">Blumeria hordei</name>
    <name type="common">Barley powdery mildew</name>
    <name type="synonym">Blumeria graminis f. sp. hordei</name>
    <dbReference type="NCBI Taxonomy" id="2867405"/>
    <lineage>
        <taxon>Eukaryota</taxon>
        <taxon>Fungi</taxon>
        <taxon>Dikarya</taxon>
        <taxon>Ascomycota</taxon>
        <taxon>Pezizomycotina</taxon>
        <taxon>Leotiomycetes</taxon>
        <taxon>Erysiphales</taxon>
        <taxon>Erysiphaceae</taxon>
        <taxon>Blumeria</taxon>
    </lineage>
</organism>
<accession>A0A383UMZ7</accession>
<dbReference type="Proteomes" id="UP000275772">
    <property type="component" value="Unassembled WGS sequence"/>
</dbReference>
<evidence type="ECO:0000313" key="2">
    <source>
        <dbReference type="Proteomes" id="UP000275772"/>
    </source>
</evidence>
<reference evidence="1 2" key="1">
    <citation type="submission" date="2017-11" db="EMBL/GenBank/DDBJ databases">
        <authorList>
            <person name="Kracher B."/>
        </authorList>
    </citation>
    <scope>NUCLEOTIDE SEQUENCE [LARGE SCALE GENOMIC DNA]</scope>
    <source>
        <strain evidence="1 2">RACE1</strain>
    </source>
</reference>
<name>A0A383UMZ7_BLUHO</name>
<evidence type="ECO:0000313" key="1">
    <source>
        <dbReference type="EMBL" id="SZF01078.1"/>
    </source>
</evidence>
<sequence length="389" mass="44858">MMECAFAIFSTLSGRMAITGADMYSSYYGVYQVPMRRQFPVPPAHHGIHMSPSQIKTDGTYVVAYCSAVINLDQIMVSVTENLEQIDPSHEMMKSADIEAEDQCLKAINYRLNTLDHSKTQFVKYITTKQLLKSRCRERDIISLAYQKKIGIAGEFACFAPKSKNHDITIIANRSMRMNQFLFEDPKILRAKMSSNTYALAWFRGYLYCFERTRSDSNGDYWWKPLTAIGDDPESERLISGYVRNLERSIADFVDTMKVFKELLINSNPSDNKTPEFPNRFDKSKGSLGPSYDPHHYESIPNLHQLPGYLVFRQKNKNGKYMTNFSFSETSKRDKNLYHNTPIKFDDVQPFKNQVLRNSLRHFKIPAQSEITSPAAKLEEEYGEGWLCH</sequence>
<dbReference type="EMBL" id="UNSH01000035">
    <property type="protein sequence ID" value="SZF01078.1"/>
    <property type="molecule type" value="Genomic_DNA"/>
</dbReference>
<protein>
    <submittedName>
        <fullName evidence="1">Uncharacterized protein</fullName>
    </submittedName>
</protein>
<dbReference type="VEuPathDB" id="FungiDB:BLGHR1_11832"/>